<gene>
    <name evidence="2" type="ORF">SHERM_29168</name>
</gene>
<dbReference type="OrthoDB" id="1912561at2759"/>
<dbReference type="Proteomes" id="UP001153555">
    <property type="component" value="Unassembled WGS sequence"/>
</dbReference>
<protein>
    <recommendedName>
        <fullName evidence="1">Retrovirus-related Pol polyprotein from transposon TNT 1-94-like beta-barrel domain-containing protein</fullName>
    </recommendedName>
</protein>
<sequence>SWWYPDSGATHHLTNDFSNLSLAGDFHGSETIQMANGAGMKIAHLGKSYIESAHKPNHLFYLNNLFHVPQITKNLLSVSQFAKDNKVFFEFYPLSCFVKDQATKEVLLEGNLKNGLYTFSSSEARV</sequence>
<evidence type="ECO:0000259" key="1">
    <source>
        <dbReference type="Pfam" id="PF22936"/>
    </source>
</evidence>
<dbReference type="AlphaFoldDB" id="A0A9N7NL93"/>
<accession>A0A9N7NL93</accession>
<feature type="domain" description="Retrovirus-related Pol polyprotein from transposon TNT 1-94-like beta-barrel" evidence="1">
    <location>
        <begin position="3"/>
        <end position="83"/>
    </location>
</feature>
<dbReference type="EMBL" id="CACSLK010027842">
    <property type="protein sequence ID" value="CAA0833912.1"/>
    <property type="molecule type" value="Genomic_DNA"/>
</dbReference>
<organism evidence="2 3">
    <name type="scientific">Striga hermonthica</name>
    <name type="common">Purple witchweed</name>
    <name type="synonym">Buchnera hermonthica</name>
    <dbReference type="NCBI Taxonomy" id="68872"/>
    <lineage>
        <taxon>Eukaryota</taxon>
        <taxon>Viridiplantae</taxon>
        <taxon>Streptophyta</taxon>
        <taxon>Embryophyta</taxon>
        <taxon>Tracheophyta</taxon>
        <taxon>Spermatophyta</taxon>
        <taxon>Magnoliopsida</taxon>
        <taxon>eudicotyledons</taxon>
        <taxon>Gunneridae</taxon>
        <taxon>Pentapetalae</taxon>
        <taxon>asterids</taxon>
        <taxon>lamiids</taxon>
        <taxon>Lamiales</taxon>
        <taxon>Orobanchaceae</taxon>
        <taxon>Buchnereae</taxon>
        <taxon>Striga</taxon>
    </lineage>
</organism>
<dbReference type="InterPro" id="IPR054722">
    <property type="entry name" value="PolX-like_BBD"/>
</dbReference>
<feature type="non-terminal residue" evidence="2">
    <location>
        <position position="1"/>
    </location>
</feature>
<reference evidence="2" key="1">
    <citation type="submission" date="2019-12" db="EMBL/GenBank/DDBJ databases">
        <authorList>
            <person name="Scholes J."/>
        </authorList>
    </citation>
    <scope>NUCLEOTIDE SEQUENCE</scope>
</reference>
<dbReference type="Pfam" id="PF22936">
    <property type="entry name" value="Pol_BBD"/>
    <property type="match status" value="1"/>
</dbReference>
<proteinExistence type="predicted"/>
<evidence type="ECO:0000313" key="3">
    <source>
        <dbReference type="Proteomes" id="UP001153555"/>
    </source>
</evidence>
<keyword evidence="3" id="KW-1185">Reference proteome</keyword>
<comment type="caution">
    <text evidence="2">The sequence shown here is derived from an EMBL/GenBank/DDBJ whole genome shotgun (WGS) entry which is preliminary data.</text>
</comment>
<evidence type="ECO:0000313" key="2">
    <source>
        <dbReference type="EMBL" id="CAA0833912.1"/>
    </source>
</evidence>
<feature type="non-terminal residue" evidence="2">
    <location>
        <position position="126"/>
    </location>
</feature>
<name>A0A9N7NL93_STRHE</name>